<proteinExistence type="predicted"/>
<keyword evidence="2" id="KW-1185">Reference proteome</keyword>
<accession>A0A380T0Z9</accession>
<organism evidence="1 2">
    <name type="scientific">Pseudomonas wadenswilerensis</name>
    <dbReference type="NCBI Taxonomy" id="1785161"/>
    <lineage>
        <taxon>Bacteria</taxon>
        <taxon>Pseudomonadati</taxon>
        <taxon>Pseudomonadota</taxon>
        <taxon>Gammaproteobacteria</taxon>
        <taxon>Pseudomonadales</taxon>
        <taxon>Pseudomonadaceae</taxon>
        <taxon>Pseudomonas</taxon>
    </lineage>
</organism>
<protein>
    <submittedName>
        <fullName evidence="1">Uncharacterized protein</fullName>
    </submittedName>
</protein>
<evidence type="ECO:0000313" key="2">
    <source>
        <dbReference type="Proteomes" id="UP000255177"/>
    </source>
</evidence>
<dbReference type="AlphaFoldDB" id="A0A380T0Z9"/>
<dbReference type="RefSeq" id="WP_115087193.1">
    <property type="nucleotide sequence ID" value="NZ_CBCSFG010000032.1"/>
</dbReference>
<reference evidence="2" key="1">
    <citation type="submission" date="2018-07" db="EMBL/GenBank/DDBJ databases">
        <authorList>
            <person name="Blom J."/>
        </authorList>
    </citation>
    <scope>NUCLEOTIDE SEQUENCE [LARGE SCALE GENOMIC DNA]</scope>
    <source>
        <strain evidence="2">CCOS 864</strain>
    </source>
</reference>
<dbReference type="Proteomes" id="UP000255177">
    <property type="component" value="Unassembled WGS sequence"/>
</dbReference>
<sequence>MMDDIENAFVGIDLILETTSGSKPLNLTMWKPIFTEDTFEVSAGSKAEEYLLTLSCWGKPKARDYLFPVDADVDEQGLGDQVQVTMEFGKYGQPSFEISNGTLTIDEINQDQNSLYLVGRFDFTVLDAHKSITVSCWKFTIGDRA</sequence>
<name>A0A380T0Z9_9PSED</name>
<dbReference type="EMBL" id="UIDD01000008">
    <property type="protein sequence ID" value="SUQ63645.1"/>
    <property type="molecule type" value="Genomic_DNA"/>
</dbReference>
<gene>
    <name evidence="1" type="ORF">CCOS864_03098</name>
</gene>
<evidence type="ECO:0000313" key="1">
    <source>
        <dbReference type="EMBL" id="SUQ63645.1"/>
    </source>
</evidence>